<reference evidence="12" key="2">
    <citation type="submission" date="2021-04" db="EMBL/GenBank/DDBJ databases">
        <authorList>
            <person name="Gilroy R."/>
        </authorList>
    </citation>
    <scope>NUCLEOTIDE SEQUENCE</scope>
    <source>
        <strain evidence="12">ChiW7-2402</strain>
    </source>
</reference>
<evidence type="ECO:0000256" key="2">
    <source>
        <dbReference type="ARBA" id="ARBA00022618"/>
    </source>
</evidence>
<proteinExistence type="predicted"/>
<evidence type="ECO:0000256" key="5">
    <source>
        <dbReference type="ARBA" id="ARBA00022960"/>
    </source>
</evidence>
<dbReference type="GO" id="GO:0008360">
    <property type="term" value="P:regulation of cell shape"/>
    <property type="evidence" value="ECO:0007669"/>
    <property type="project" value="UniProtKB-KW"/>
</dbReference>
<evidence type="ECO:0000256" key="8">
    <source>
        <dbReference type="ARBA" id="ARBA00023316"/>
    </source>
</evidence>
<comment type="caution">
    <text evidence="12">The sequence shown here is derived from an EMBL/GenBank/DDBJ whole genome shotgun (WGS) entry which is preliminary data.</text>
</comment>
<evidence type="ECO:0000256" key="1">
    <source>
        <dbReference type="ARBA" id="ARBA00022598"/>
    </source>
</evidence>
<dbReference type="InterPro" id="IPR000713">
    <property type="entry name" value="Mur_ligase_N"/>
</dbReference>
<evidence type="ECO:0000256" key="6">
    <source>
        <dbReference type="ARBA" id="ARBA00022984"/>
    </source>
</evidence>
<evidence type="ECO:0000259" key="10">
    <source>
        <dbReference type="Pfam" id="PF02875"/>
    </source>
</evidence>
<protein>
    <submittedName>
        <fullName evidence="12">UDP-N-acetylmuramate--L-alanine ligase</fullName>
    </submittedName>
</protein>
<dbReference type="GO" id="GO:0051301">
    <property type="term" value="P:cell division"/>
    <property type="evidence" value="ECO:0007669"/>
    <property type="project" value="UniProtKB-KW"/>
</dbReference>
<evidence type="ECO:0000256" key="4">
    <source>
        <dbReference type="ARBA" id="ARBA00022840"/>
    </source>
</evidence>
<dbReference type="InterPro" id="IPR036615">
    <property type="entry name" value="Mur_ligase_C_dom_sf"/>
</dbReference>
<keyword evidence="2" id="KW-0132">Cell division</keyword>
<dbReference type="Proteomes" id="UP000824102">
    <property type="component" value="Unassembled WGS sequence"/>
</dbReference>
<dbReference type="GO" id="GO:0005524">
    <property type="term" value="F:ATP binding"/>
    <property type="evidence" value="ECO:0007669"/>
    <property type="project" value="UniProtKB-KW"/>
</dbReference>
<dbReference type="PANTHER" id="PTHR43445:SF3">
    <property type="entry name" value="UDP-N-ACETYLMURAMATE--L-ALANINE LIGASE"/>
    <property type="match status" value="1"/>
</dbReference>
<dbReference type="Gene3D" id="3.40.50.720">
    <property type="entry name" value="NAD(P)-binding Rossmann-like Domain"/>
    <property type="match status" value="1"/>
</dbReference>
<keyword evidence="1 12" id="KW-0436">Ligase</keyword>
<organism evidence="12 13">
    <name type="scientific">Candidatus Gallimonas intestinavium</name>
    <dbReference type="NCBI Taxonomy" id="2838603"/>
    <lineage>
        <taxon>Bacteria</taxon>
        <taxon>Bacillati</taxon>
        <taxon>Bacillota</taxon>
        <taxon>Clostridia</taxon>
        <taxon>Candidatus Gallimonas</taxon>
    </lineage>
</organism>
<dbReference type="InterPro" id="IPR036565">
    <property type="entry name" value="Mur-like_cat_sf"/>
</dbReference>
<keyword evidence="6" id="KW-0573">Peptidoglycan synthesis</keyword>
<dbReference type="Pfam" id="PF08245">
    <property type="entry name" value="Mur_ligase_M"/>
    <property type="match status" value="1"/>
</dbReference>
<dbReference type="AlphaFoldDB" id="A0A9D2G4L6"/>
<dbReference type="SUPFAM" id="SSF53623">
    <property type="entry name" value="MurD-like peptide ligases, catalytic domain"/>
    <property type="match status" value="1"/>
</dbReference>
<gene>
    <name evidence="12" type="ORF">H9964_05825</name>
</gene>
<sequence>MFSEMFRGGVYFVGIGGVSMSALARLLHAHGVPVRGSDAQASALTARLEREGIPVHIGESEEISEDTVVCTGAVDGSHPQIGAAVRAGKRLLPRAELLGRIAGEFPQTVSFAGCHGKTTATSMLSHILRGRMPFTCHIGGEDRELSNCYSDGGEVFVTEACEFQRSFLALKSSIAVILNTDLDHTDCYPSEEKLLSAYRAFAERADKVIVNADDVRARSLPHALSFGLHSGDIRACGLRSEGECYSFTVTERGIPLVRVRLSVVGKVHVYNALAAFAAARLMGISPQEAADGLSAFCGVRRRFERIGTFSGVPVISDYAHHPREIVAAFQTAQALTEGTVRVVFQPHTYTRTRDLMEAFTAALKAAEDPVIYRTYAARERFSLAGSAVLLTAHLPEAVYVQSPSQLERALLDHVRPGDLILVLGAGDIDAVMRGLID</sequence>
<feature type="domain" description="Mur ligase C-terminal" evidence="10">
    <location>
        <begin position="301"/>
        <end position="426"/>
    </location>
</feature>
<dbReference type="EMBL" id="DXBB01000078">
    <property type="protein sequence ID" value="HIZ73078.1"/>
    <property type="molecule type" value="Genomic_DNA"/>
</dbReference>
<accession>A0A9D2G4L6</accession>
<dbReference type="InterPro" id="IPR004101">
    <property type="entry name" value="Mur_ligase_C"/>
</dbReference>
<evidence type="ECO:0000259" key="9">
    <source>
        <dbReference type="Pfam" id="PF01225"/>
    </source>
</evidence>
<dbReference type="Gene3D" id="3.90.190.20">
    <property type="entry name" value="Mur ligase, C-terminal domain"/>
    <property type="match status" value="1"/>
</dbReference>
<keyword evidence="5" id="KW-0133">Cell shape</keyword>
<keyword evidence="4" id="KW-0067">ATP-binding</keyword>
<dbReference type="GO" id="GO:0009252">
    <property type="term" value="P:peptidoglycan biosynthetic process"/>
    <property type="evidence" value="ECO:0007669"/>
    <property type="project" value="UniProtKB-KW"/>
</dbReference>
<feature type="domain" description="Mur ligase N-terminal catalytic" evidence="9">
    <location>
        <begin position="10"/>
        <end position="105"/>
    </location>
</feature>
<dbReference type="GO" id="GO:0071555">
    <property type="term" value="P:cell wall organization"/>
    <property type="evidence" value="ECO:0007669"/>
    <property type="project" value="UniProtKB-KW"/>
</dbReference>
<dbReference type="PANTHER" id="PTHR43445">
    <property type="entry name" value="UDP-N-ACETYLMURAMATE--L-ALANINE LIGASE-RELATED"/>
    <property type="match status" value="1"/>
</dbReference>
<dbReference type="SUPFAM" id="SSF51984">
    <property type="entry name" value="MurCD N-terminal domain"/>
    <property type="match status" value="1"/>
</dbReference>
<evidence type="ECO:0000259" key="11">
    <source>
        <dbReference type="Pfam" id="PF08245"/>
    </source>
</evidence>
<evidence type="ECO:0000313" key="12">
    <source>
        <dbReference type="EMBL" id="HIZ73078.1"/>
    </source>
</evidence>
<evidence type="ECO:0000256" key="7">
    <source>
        <dbReference type="ARBA" id="ARBA00023306"/>
    </source>
</evidence>
<evidence type="ECO:0000256" key="3">
    <source>
        <dbReference type="ARBA" id="ARBA00022741"/>
    </source>
</evidence>
<name>A0A9D2G4L6_9FIRM</name>
<keyword evidence="3" id="KW-0547">Nucleotide-binding</keyword>
<dbReference type="InterPro" id="IPR013221">
    <property type="entry name" value="Mur_ligase_cen"/>
</dbReference>
<dbReference type="Pfam" id="PF02875">
    <property type="entry name" value="Mur_ligase_C"/>
    <property type="match status" value="1"/>
</dbReference>
<keyword evidence="8" id="KW-0961">Cell wall biogenesis/degradation</keyword>
<evidence type="ECO:0000313" key="13">
    <source>
        <dbReference type="Proteomes" id="UP000824102"/>
    </source>
</evidence>
<dbReference type="Gene3D" id="3.40.1190.10">
    <property type="entry name" value="Mur-like, catalytic domain"/>
    <property type="match status" value="1"/>
</dbReference>
<reference evidence="12" key="1">
    <citation type="journal article" date="2021" name="PeerJ">
        <title>Extensive microbial diversity within the chicken gut microbiome revealed by metagenomics and culture.</title>
        <authorList>
            <person name="Gilroy R."/>
            <person name="Ravi A."/>
            <person name="Getino M."/>
            <person name="Pursley I."/>
            <person name="Horton D.L."/>
            <person name="Alikhan N.F."/>
            <person name="Baker D."/>
            <person name="Gharbi K."/>
            <person name="Hall N."/>
            <person name="Watson M."/>
            <person name="Adriaenssens E.M."/>
            <person name="Foster-Nyarko E."/>
            <person name="Jarju S."/>
            <person name="Secka A."/>
            <person name="Antonio M."/>
            <person name="Oren A."/>
            <person name="Chaudhuri R.R."/>
            <person name="La Ragione R."/>
            <person name="Hildebrand F."/>
            <person name="Pallen M.J."/>
        </authorList>
    </citation>
    <scope>NUCLEOTIDE SEQUENCE</scope>
    <source>
        <strain evidence="12">ChiW7-2402</strain>
    </source>
</reference>
<dbReference type="InterPro" id="IPR050061">
    <property type="entry name" value="MurCDEF_pg_biosynth"/>
</dbReference>
<dbReference type="Pfam" id="PF01225">
    <property type="entry name" value="Mur_ligase"/>
    <property type="match status" value="1"/>
</dbReference>
<feature type="domain" description="Mur ligase central" evidence="11">
    <location>
        <begin position="112"/>
        <end position="279"/>
    </location>
</feature>
<keyword evidence="7" id="KW-0131">Cell cycle</keyword>
<dbReference type="SUPFAM" id="SSF53244">
    <property type="entry name" value="MurD-like peptide ligases, peptide-binding domain"/>
    <property type="match status" value="1"/>
</dbReference>
<dbReference type="GO" id="GO:0016881">
    <property type="term" value="F:acid-amino acid ligase activity"/>
    <property type="evidence" value="ECO:0007669"/>
    <property type="project" value="InterPro"/>
</dbReference>